<sequence length="489" mass="54048">MCLFIADGYAPFTPMTRRESLVTSTERIPGLGQYDSSPTQKNIHGGCNLQNRSKRFEETVSWVPGPVAYSVMPASANMLGAMTAKSLLLIRQSDIPSIPSPGQAYGYEKDILGVLRKQQAPPRDTTLGPAYYNPLRVKTNTHITYTCTLLLKFEYTSIRECEVLICARKCGVPGPGQYHIRSQFEKPAKSSWNPPKCICPFLSQTERFSTAKELSPPVDSYNDPRCALELLKRTTGANKSPFGITAVCFTPTHIKCSTPGPGSYNVSDHGLAQGSFKERSRKGGFGFTAQRNSFFPNKGSIEAPSPGQYEVGRSINIYSLILTELKYKALLLESNIKLFTSLSQCCIFVFRQERRQGSAANGSKQRFSKPQNVWQHHCSQSPSFLPHFFSITPFQPLSFVSLCVSTYLTPTCCVALILFCSSSVTTDLFAFLHLSPGIMTTVLKDTFNVTLNNPLGRCCSRRVYPGSLKARKTINAVRPSNTFMTTGTS</sequence>
<accession>A0A665TGP3</accession>
<dbReference type="InParanoid" id="A0A665TGP3"/>
<evidence type="ECO:0000313" key="1">
    <source>
        <dbReference type="Ensembl" id="ENSENLP00000009355.1"/>
    </source>
</evidence>
<protein>
    <recommendedName>
        <fullName evidence="3">Sperm tail PG-rich repeat containing 2</fullName>
    </recommendedName>
</protein>
<reference evidence="1" key="3">
    <citation type="submission" date="2025-09" db="UniProtKB">
        <authorList>
            <consortium name="Ensembl"/>
        </authorList>
    </citation>
    <scope>IDENTIFICATION</scope>
</reference>
<reference evidence="1" key="2">
    <citation type="submission" date="2025-08" db="UniProtKB">
        <authorList>
            <consortium name="Ensembl"/>
        </authorList>
    </citation>
    <scope>IDENTIFICATION</scope>
</reference>
<dbReference type="OMA" id="ECEVLIC"/>
<reference evidence="1" key="1">
    <citation type="submission" date="2021-04" db="EMBL/GenBank/DDBJ databases">
        <authorList>
            <consortium name="Wellcome Sanger Institute Data Sharing"/>
        </authorList>
    </citation>
    <scope>NUCLEOTIDE SEQUENCE [LARGE SCALE GENOMIC DNA]</scope>
</reference>
<dbReference type="FunCoup" id="A0A665TGP3">
    <property type="interactions" value="13"/>
</dbReference>
<evidence type="ECO:0008006" key="3">
    <source>
        <dbReference type="Google" id="ProtNLM"/>
    </source>
</evidence>
<dbReference type="Proteomes" id="UP000472264">
    <property type="component" value="Chromosome 9"/>
</dbReference>
<name>A0A665TGP3_ECHNA</name>
<proteinExistence type="predicted"/>
<dbReference type="InterPro" id="IPR051291">
    <property type="entry name" value="CIMAP"/>
</dbReference>
<dbReference type="PANTHER" id="PTHR21580">
    <property type="entry name" value="SHIPPO-1-RELATED"/>
    <property type="match status" value="1"/>
</dbReference>
<dbReference type="AlphaFoldDB" id="A0A665TGP3"/>
<keyword evidence="2" id="KW-1185">Reference proteome</keyword>
<dbReference type="PANTHER" id="PTHR21580:SF60">
    <property type="entry name" value="SPERM-TAIL PG-RICH REPEAT-CONTAINING PROTEIN 2"/>
    <property type="match status" value="1"/>
</dbReference>
<organism evidence="1 2">
    <name type="scientific">Echeneis naucrates</name>
    <name type="common">Live sharksucker</name>
    <dbReference type="NCBI Taxonomy" id="173247"/>
    <lineage>
        <taxon>Eukaryota</taxon>
        <taxon>Metazoa</taxon>
        <taxon>Chordata</taxon>
        <taxon>Craniata</taxon>
        <taxon>Vertebrata</taxon>
        <taxon>Euteleostomi</taxon>
        <taxon>Actinopterygii</taxon>
        <taxon>Neopterygii</taxon>
        <taxon>Teleostei</taxon>
        <taxon>Neoteleostei</taxon>
        <taxon>Acanthomorphata</taxon>
        <taxon>Carangaria</taxon>
        <taxon>Carangiformes</taxon>
        <taxon>Echeneidae</taxon>
        <taxon>Echeneis</taxon>
    </lineage>
</organism>
<dbReference type="Ensembl" id="ENSENLT00000009801.1">
    <property type="protein sequence ID" value="ENSENLP00000009355.1"/>
    <property type="gene ID" value="ENSENLG00000004527.1"/>
</dbReference>
<dbReference type="InterPro" id="IPR010736">
    <property type="entry name" value="SHIPPO-rpt"/>
</dbReference>
<dbReference type="Pfam" id="PF07004">
    <property type="entry name" value="SHIPPO-rpt"/>
    <property type="match status" value="2"/>
</dbReference>
<evidence type="ECO:0000313" key="2">
    <source>
        <dbReference type="Proteomes" id="UP000472264"/>
    </source>
</evidence>